<evidence type="ECO:0000313" key="2">
    <source>
        <dbReference type="Proteomes" id="UP000789595"/>
    </source>
</evidence>
<sequence length="158" mass="17064">PAPPDAPRGVAAALLLRAVVDEERVEVQRVRQDVVADRRPADAQRVVLHLVLALGRQRDVPQERVHRDVDAVHRALHDGAVLQLDRDALVVQLHEEAHELHGSLLRRPRARGGDAAAEAGLSPAGRAQLAGVKPRRAAFAARPTSVTGAALMARKYAK</sequence>
<comment type="caution">
    <text evidence="1">The sequence shown here is derived from an EMBL/GenBank/DDBJ whole genome shotgun (WGS) entry which is preliminary data.</text>
</comment>
<proteinExistence type="predicted"/>
<protein>
    <submittedName>
        <fullName evidence="1">Uncharacterized protein</fullName>
    </submittedName>
</protein>
<accession>A0A8J2S4K7</accession>
<feature type="non-terminal residue" evidence="1">
    <location>
        <position position="1"/>
    </location>
</feature>
<evidence type="ECO:0000313" key="1">
    <source>
        <dbReference type="EMBL" id="CAH0365063.1"/>
    </source>
</evidence>
<dbReference type="EMBL" id="CAKKNE010000001">
    <property type="protein sequence ID" value="CAH0365063.1"/>
    <property type="molecule type" value="Genomic_DNA"/>
</dbReference>
<dbReference type="Proteomes" id="UP000789595">
    <property type="component" value="Unassembled WGS sequence"/>
</dbReference>
<reference evidence="1" key="1">
    <citation type="submission" date="2021-11" db="EMBL/GenBank/DDBJ databases">
        <authorList>
            <consortium name="Genoscope - CEA"/>
            <person name="William W."/>
        </authorList>
    </citation>
    <scope>NUCLEOTIDE SEQUENCE</scope>
</reference>
<name>A0A8J2S4K7_9STRA</name>
<keyword evidence="2" id="KW-1185">Reference proteome</keyword>
<feature type="non-terminal residue" evidence="1">
    <location>
        <position position="158"/>
    </location>
</feature>
<gene>
    <name evidence="1" type="ORF">PECAL_1P14670</name>
</gene>
<organism evidence="1 2">
    <name type="scientific">Pelagomonas calceolata</name>
    <dbReference type="NCBI Taxonomy" id="35677"/>
    <lineage>
        <taxon>Eukaryota</taxon>
        <taxon>Sar</taxon>
        <taxon>Stramenopiles</taxon>
        <taxon>Ochrophyta</taxon>
        <taxon>Pelagophyceae</taxon>
        <taxon>Pelagomonadales</taxon>
        <taxon>Pelagomonadaceae</taxon>
        <taxon>Pelagomonas</taxon>
    </lineage>
</organism>
<dbReference type="AlphaFoldDB" id="A0A8J2S4K7"/>